<dbReference type="Gene3D" id="1.25.40.10">
    <property type="entry name" value="Tetratricopeptide repeat domain"/>
    <property type="match status" value="2"/>
</dbReference>
<comment type="caution">
    <text evidence="2">The sequence shown here is derived from an EMBL/GenBank/DDBJ whole genome shotgun (WGS) entry which is preliminary data.</text>
</comment>
<sequence>MKESPAQAAASQSAAPSPATPSSGAANGLEQAQTIEDAIRQGNFALAERKLEQYRLEYGKTPQYLFFLAKAKLGQKEYAAANELFKTLYYYYPVFMADRPDYTQFKQEYINPPLERARSLWNQALARLTASDASPKGASAEAGAGEGAAAGSGASAARRDASQNGSGGLSVQERDEIKKLLEQSAADFQRVLAIEPKHIDALTGLIQVVSEMGNAEEVLRLKERLEAAPAHWEGLHRKRAENTYLEARKAFREENLELANRILTLGIEGMPDDPNLLVLKAEILLKKQMFREAMACVDLVLRRFDNHSEALRTRGKIQAARFDHDFSRAQELLLEAEEQPTGSPAQNAKAREALDHFLEALNFDPANMLVLSGVYRCHMLLNNPLKAHQALNRIKELDPHFKIPTPRSKELEQEEEFMPDPCFVATRLFGPLAPETCALRAFRDRHLVRFALGRLVIAAYRRLGPALAARPERGPLVPLLRRLVRKLAQAVAVCR</sequence>
<dbReference type="InterPro" id="IPR011990">
    <property type="entry name" value="TPR-like_helical_dom_sf"/>
</dbReference>
<dbReference type="EMBL" id="QOQW01000012">
    <property type="protein sequence ID" value="RCK79501.1"/>
    <property type="molecule type" value="Genomic_DNA"/>
</dbReference>
<name>A0A367ZQ68_9BACT</name>
<dbReference type="AlphaFoldDB" id="A0A367ZQ68"/>
<accession>A0A367ZQ68</accession>
<dbReference type="SUPFAM" id="SSF48452">
    <property type="entry name" value="TPR-like"/>
    <property type="match status" value="2"/>
</dbReference>
<protein>
    <submittedName>
        <fullName evidence="2">Uncharacterized protein</fullName>
    </submittedName>
</protein>
<feature type="compositionally biased region" description="Low complexity" evidence="1">
    <location>
        <begin position="1"/>
        <end position="26"/>
    </location>
</feature>
<reference evidence="2 3" key="1">
    <citation type="submission" date="2018-05" db="EMBL/GenBank/DDBJ databases">
        <title>A metagenomic window into the 2 km-deep terrestrial subsurface aquifer revealed taxonomically and functionally diverse microbial community comprising novel uncultured bacterial lineages.</title>
        <authorList>
            <person name="Kadnikov V.V."/>
            <person name="Mardanov A.V."/>
            <person name="Beletsky A.V."/>
            <person name="Banks D."/>
            <person name="Pimenov N.V."/>
            <person name="Frank Y.A."/>
            <person name="Karnachuk O.V."/>
            <person name="Ravin N.V."/>
        </authorList>
    </citation>
    <scope>NUCLEOTIDE SEQUENCE [LARGE SCALE GENOMIC DNA]</scope>
    <source>
        <strain evidence="2">BY5</strain>
    </source>
</reference>
<evidence type="ECO:0000313" key="3">
    <source>
        <dbReference type="Proteomes" id="UP000252355"/>
    </source>
</evidence>
<proteinExistence type="predicted"/>
<evidence type="ECO:0000256" key="1">
    <source>
        <dbReference type="SAM" id="MobiDB-lite"/>
    </source>
</evidence>
<gene>
    <name evidence="2" type="ORF">OZSIB_4255</name>
</gene>
<organism evidence="2 3">
    <name type="scientific">Candidatus Ozemobacter sibiricus</name>
    <dbReference type="NCBI Taxonomy" id="2268124"/>
    <lineage>
        <taxon>Bacteria</taxon>
        <taxon>Candidatus Ozemobacteria</taxon>
        <taxon>Candidatus Ozemobacterales</taxon>
        <taxon>Candidatus Ozemobacteraceae</taxon>
        <taxon>Candidatus Ozemobacter</taxon>
    </lineage>
</organism>
<dbReference type="InterPro" id="IPR049886">
    <property type="entry name" value="CFI_box_CTERM_dom"/>
</dbReference>
<feature type="region of interest" description="Disordered" evidence="1">
    <location>
        <begin position="135"/>
        <end position="170"/>
    </location>
</feature>
<evidence type="ECO:0000313" key="2">
    <source>
        <dbReference type="EMBL" id="RCK79501.1"/>
    </source>
</evidence>
<dbReference type="NCBIfam" id="NF041770">
    <property type="entry name" value="CFI_box_CTERM"/>
    <property type="match status" value="1"/>
</dbReference>
<feature type="region of interest" description="Disordered" evidence="1">
    <location>
        <begin position="1"/>
        <end position="28"/>
    </location>
</feature>
<dbReference type="Proteomes" id="UP000252355">
    <property type="component" value="Unassembled WGS sequence"/>
</dbReference>